<comment type="cofactor">
    <cofactor evidence="10">
        <name>[4Fe-4S] cluster</name>
        <dbReference type="ChEBI" id="CHEBI:49883"/>
    </cofactor>
    <text evidence="10">Binds 2 [4Fe-4S] clusters. Binds 1 [4Fe-4S] cluster coordinated with 3 cysteines and an exchangeable S-adenosyl-L-methionine and 1 [4Fe-4S] cluster coordinated with 3 cysteines and the GTP-derived substrate.</text>
</comment>
<dbReference type="GO" id="GO:0005525">
    <property type="term" value="F:GTP binding"/>
    <property type="evidence" value="ECO:0007669"/>
    <property type="project" value="UniProtKB-UniRule"/>
</dbReference>
<evidence type="ECO:0000256" key="5">
    <source>
        <dbReference type="ARBA" id="ARBA00023004"/>
    </source>
</evidence>
<dbReference type="AlphaFoldDB" id="A0A7C4JQZ8"/>
<dbReference type="InterPro" id="IPR040064">
    <property type="entry name" value="MoaA-like"/>
</dbReference>
<dbReference type="Pfam" id="PF04055">
    <property type="entry name" value="Radical_SAM"/>
    <property type="match status" value="1"/>
</dbReference>
<evidence type="ECO:0000256" key="3">
    <source>
        <dbReference type="ARBA" id="ARBA00022723"/>
    </source>
</evidence>
<dbReference type="CDD" id="cd21117">
    <property type="entry name" value="Twitch_MoaA"/>
    <property type="match status" value="1"/>
</dbReference>
<dbReference type="NCBIfam" id="NF001199">
    <property type="entry name" value="PRK00164.2-1"/>
    <property type="match status" value="1"/>
</dbReference>
<dbReference type="GO" id="GO:0006777">
    <property type="term" value="P:Mo-molybdopterin cofactor biosynthetic process"/>
    <property type="evidence" value="ECO:0007669"/>
    <property type="project" value="UniProtKB-UniRule"/>
</dbReference>
<dbReference type="GO" id="GO:0051539">
    <property type="term" value="F:4 iron, 4 sulfur cluster binding"/>
    <property type="evidence" value="ECO:0007669"/>
    <property type="project" value="UniProtKB-UniRule"/>
</dbReference>
<dbReference type="SFLD" id="SFLDG01386">
    <property type="entry name" value="main_SPASM_domain-containing"/>
    <property type="match status" value="1"/>
</dbReference>
<comment type="caution">
    <text evidence="12">The sequence shown here is derived from an EMBL/GenBank/DDBJ whole genome shotgun (WGS) entry which is preliminary data.</text>
</comment>
<feature type="binding site" evidence="10">
    <location>
        <position position="256"/>
    </location>
    <ligand>
        <name>[4Fe-4S] cluster</name>
        <dbReference type="ChEBI" id="CHEBI:49883"/>
        <label>2</label>
        <note>4Fe-4S-substrate</note>
    </ligand>
</feature>
<feature type="binding site" evidence="10">
    <location>
        <position position="27"/>
    </location>
    <ligand>
        <name>S-adenosyl-L-methionine</name>
        <dbReference type="ChEBI" id="CHEBI:59789"/>
    </ligand>
</feature>
<proteinExistence type="inferred from homology"/>
<feature type="binding site" evidence="10">
    <location>
        <begin position="258"/>
        <end position="260"/>
    </location>
    <ligand>
        <name>GTP</name>
        <dbReference type="ChEBI" id="CHEBI:37565"/>
    </ligand>
</feature>
<dbReference type="CDD" id="cd01335">
    <property type="entry name" value="Radical_SAM"/>
    <property type="match status" value="1"/>
</dbReference>
<feature type="binding site" evidence="10">
    <location>
        <position position="68"/>
    </location>
    <ligand>
        <name>S-adenosyl-L-methionine</name>
        <dbReference type="ChEBI" id="CHEBI:59789"/>
    </ligand>
</feature>
<evidence type="ECO:0000256" key="7">
    <source>
        <dbReference type="ARBA" id="ARBA00023134"/>
    </source>
</evidence>
<dbReference type="EMBL" id="DSZN01000094">
    <property type="protein sequence ID" value="HGQ85772.1"/>
    <property type="molecule type" value="Genomic_DNA"/>
</dbReference>
<dbReference type="InterPro" id="IPR006638">
    <property type="entry name" value="Elp3/MiaA/NifB-like_rSAM"/>
</dbReference>
<reference evidence="12" key="1">
    <citation type="journal article" date="2020" name="mSystems">
        <title>Genome- and Community-Level Interaction Insights into Carbon Utilization and Element Cycling Functions of Hydrothermarchaeota in Hydrothermal Sediment.</title>
        <authorList>
            <person name="Zhou Z."/>
            <person name="Liu Y."/>
            <person name="Xu W."/>
            <person name="Pan J."/>
            <person name="Luo Z.H."/>
            <person name="Li M."/>
        </authorList>
    </citation>
    <scope>NUCLEOTIDE SEQUENCE [LARGE SCALE GENOMIC DNA]</scope>
    <source>
        <strain evidence="12">SpSt-6</strain>
    </source>
</reference>
<keyword evidence="1 10" id="KW-0004">4Fe-4S</keyword>
<evidence type="ECO:0000256" key="9">
    <source>
        <dbReference type="ARBA" id="ARBA00023239"/>
    </source>
</evidence>
<evidence type="ECO:0000313" key="12">
    <source>
        <dbReference type="EMBL" id="HGQ85772.1"/>
    </source>
</evidence>
<dbReference type="InterPro" id="IPR007197">
    <property type="entry name" value="rSAM"/>
</dbReference>
<dbReference type="GO" id="GO:0061799">
    <property type="term" value="F:cyclic pyranopterin monophosphate synthase activity"/>
    <property type="evidence" value="ECO:0007669"/>
    <property type="project" value="TreeGrafter"/>
</dbReference>
<keyword evidence="8 10" id="KW-0501">Molybdenum cofactor biosynthesis</keyword>
<keyword evidence="9 10" id="KW-0456">Lyase</keyword>
<gene>
    <name evidence="10 12" type="primary">moaA</name>
    <name evidence="12" type="ORF">ENT66_05440</name>
</gene>
<dbReference type="SUPFAM" id="SSF102114">
    <property type="entry name" value="Radical SAM enzymes"/>
    <property type="match status" value="1"/>
</dbReference>
<keyword evidence="6 10" id="KW-0411">Iron-sulfur</keyword>
<feature type="binding site" evidence="10">
    <location>
        <position position="21"/>
    </location>
    <ligand>
        <name>[4Fe-4S] cluster</name>
        <dbReference type="ChEBI" id="CHEBI:49883"/>
        <label>1</label>
        <note>4Fe-4S-S-AdoMet</note>
    </ligand>
</feature>
<dbReference type="Pfam" id="PF06463">
    <property type="entry name" value="Mob_synth_C"/>
    <property type="match status" value="1"/>
</dbReference>
<dbReference type="EC" id="4.1.99.22" evidence="10"/>
<feature type="binding site" evidence="10">
    <location>
        <position position="270"/>
    </location>
    <ligand>
        <name>[4Fe-4S] cluster</name>
        <dbReference type="ChEBI" id="CHEBI:49883"/>
        <label>2</label>
        <note>4Fe-4S-substrate</note>
    </ligand>
</feature>
<comment type="similarity">
    <text evidence="10">Belongs to the radical SAM superfamily. MoaA family.</text>
</comment>
<dbReference type="InterPro" id="IPR010505">
    <property type="entry name" value="MoaA_twitch"/>
</dbReference>
<dbReference type="NCBIfam" id="TIGR02666">
    <property type="entry name" value="moaA"/>
    <property type="match status" value="1"/>
</dbReference>
<feature type="binding site" evidence="10">
    <location>
        <position position="25"/>
    </location>
    <ligand>
        <name>[4Fe-4S] cluster</name>
        <dbReference type="ChEBI" id="CHEBI:49883"/>
        <label>1</label>
        <note>4Fe-4S-S-AdoMet</note>
    </ligand>
</feature>
<comment type="function">
    <text evidence="10">Catalyzes the cyclization of GTP to (8S)-3',8-cyclo-7,8-dihydroguanosine 5'-triphosphate.</text>
</comment>
<sequence>MLIDHLGRKIEYLRVSVTDRCNFKCIYCFTHQNWKCLPHEEILRFEEIESIAKVFAKLGGKRIRLTGGEPLLRKNIEYLVEKLSQIPEIEDLSLTTNGSFLEALGEKLKKAGLKRINISLDTLNKEKFEKLTGTSEFEKVLKSIDIALELGFNPVKINTVVIRGFNEDEILDLAKLTLEKPIEVRFIEFMPVGKNSLWSEKHVVTIKEIKEVLESFSELIPDSSFGGGPAKVFRWKEAKGKIGLISPISEHFCYKCNRLRITADGRLRPCLFSDKEIDLKPILRKGKGTLEEAFSLALKIKPSEHNLNFTLKPMRAIGG</sequence>
<feature type="binding site" evidence="10">
    <location>
        <position position="190"/>
    </location>
    <ligand>
        <name>S-adenosyl-L-methionine</name>
        <dbReference type="ChEBI" id="CHEBI:59789"/>
    </ligand>
</feature>
<dbReference type="InterPro" id="IPR050105">
    <property type="entry name" value="MoCo_biosynth_MoaA/MoaC"/>
</dbReference>
<evidence type="ECO:0000256" key="4">
    <source>
        <dbReference type="ARBA" id="ARBA00022741"/>
    </source>
</evidence>
<keyword evidence="5 10" id="KW-0408">Iron</keyword>
<dbReference type="HAMAP" id="MF_01225_B">
    <property type="entry name" value="MoaA_B"/>
    <property type="match status" value="1"/>
</dbReference>
<dbReference type="UniPathway" id="UPA00344"/>
<evidence type="ECO:0000256" key="8">
    <source>
        <dbReference type="ARBA" id="ARBA00023150"/>
    </source>
</evidence>
<protein>
    <recommendedName>
        <fullName evidence="10">GTP 3',8-cyclase</fullName>
        <ecNumber evidence="10">4.1.99.22</ecNumber>
    </recommendedName>
    <alternativeName>
        <fullName evidence="10">Molybdenum cofactor biosynthesis protein A</fullName>
    </alternativeName>
</protein>
<keyword evidence="7 10" id="KW-0342">GTP-binding</keyword>
<evidence type="ECO:0000256" key="6">
    <source>
        <dbReference type="ARBA" id="ARBA00023014"/>
    </source>
</evidence>
<comment type="pathway">
    <text evidence="10">Cofactor biosynthesis; molybdopterin biosynthesis.</text>
</comment>
<keyword evidence="4 10" id="KW-0547">Nucleotide-binding</keyword>
<evidence type="ECO:0000256" key="1">
    <source>
        <dbReference type="ARBA" id="ARBA00022485"/>
    </source>
</evidence>
<dbReference type="PANTHER" id="PTHR22960">
    <property type="entry name" value="MOLYBDOPTERIN COFACTOR SYNTHESIS PROTEIN A"/>
    <property type="match status" value="1"/>
</dbReference>
<dbReference type="Gene3D" id="3.20.20.70">
    <property type="entry name" value="Aldolase class I"/>
    <property type="match status" value="1"/>
</dbReference>
<feature type="binding site" evidence="10">
    <location>
        <position position="95"/>
    </location>
    <ligand>
        <name>GTP</name>
        <dbReference type="ChEBI" id="CHEBI:37565"/>
    </ligand>
</feature>
<evidence type="ECO:0000256" key="2">
    <source>
        <dbReference type="ARBA" id="ARBA00022691"/>
    </source>
</evidence>
<keyword evidence="2 10" id="KW-0949">S-adenosyl-L-methionine</keyword>
<feature type="binding site" evidence="10">
    <location>
        <position position="64"/>
    </location>
    <ligand>
        <name>GTP</name>
        <dbReference type="ChEBI" id="CHEBI:37565"/>
    </ligand>
</feature>
<comment type="subunit">
    <text evidence="10">Monomer and homodimer.</text>
</comment>
<dbReference type="SFLD" id="SFLDG01383">
    <property type="entry name" value="cyclic_pyranopterin_phosphate"/>
    <property type="match status" value="1"/>
</dbReference>
<dbReference type="PANTHER" id="PTHR22960:SF0">
    <property type="entry name" value="MOLYBDENUM COFACTOR BIOSYNTHESIS PROTEIN 1"/>
    <property type="match status" value="1"/>
</dbReference>
<feature type="binding site" evidence="10">
    <location>
        <position position="156"/>
    </location>
    <ligand>
        <name>GTP</name>
        <dbReference type="ChEBI" id="CHEBI:37565"/>
    </ligand>
</feature>
<dbReference type="PROSITE" id="PS51918">
    <property type="entry name" value="RADICAL_SAM"/>
    <property type="match status" value="1"/>
</dbReference>
<dbReference type="GO" id="GO:0061798">
    <property type="term" value="F:GTP 3',8'-cyclase activity"/>
    <property type="evidence" value="ECO:0007669"/>
    <property type="project" value="UniProtKB-UniRule"/>
</dbReference>
<dbReference type="GO" id="GO:0046872">
    <property type="term" value="F:metal ion binding"/>
    <property type="evidence" value="ECO:0007669"/>
    <property type="project" value="UniProtKB-KW"/>
</dbReference>
<dbReference type="SMART" id="SM00729">
    <property type="entry name" value="Elp3"/>
    <property type="match status" value="1"/>
</dbReference>
<feature type="binding site" evidence="10">
    <location>
        <position position="119"/>
    </location>
    <ligand>
        <name>S-adenosyl-L-methionine</name>
        <dbReference type="ChEBI" id="CHEBI:59789"/>
    </ligand>
</feature>
<dbReference type="InterPro" id="IPR058240">
    <property type="entry name" value="rSAM_sf"/>
</dbReference>
<feature type="binding site" evidence="10">
    <location>
        <position position="28"/>
    </location>
    <ligand>
        <name>[4Fe-4S] cluster</name>
        <dbReference type="ChEBI" id="CHEBI:49883"/>
        <label>1</label>
        <note>4Fe-4S-S-AdoMet</note>
    </ligand>
</feature>
<organism evidence="12">
    <name type="scientific">Thermodesulfobacterium geofontis</name>
    <dbReference type="NCBI Taxonomy" id="1295609"/>
    <lineage>
        <taxon>Bacteria</taxon>
        <taxon>Pseudomonadati</taxon>
        <taxon>Thermodesulfobacteriota</taxon>
        <taxon>Thermodesulfobacteria</taxon>
        <taxon>Thermodesulfobacteriales</taxon>
        <taxon>Thermodesulfobacteriaceae</taxon>
        <taxon>Thermodesulfobacterium</taxon>
    </lineage>
</organism>
<dbReference type="InterPro" id="IPR013483">
    <property type="entry name" value="MoaA"/>
</dbReference>
<name>A0A7C4JQZ8_9BACT</name>
<comment type="catalytic activity">
    <reaction evidence="10">
        <text>GTP + AH2 + S-adenosyl-L-methionine = (8S)-3',8-cyclo-7,8-dihydroguanosine 5'-triphosphate + 5'-deoxyadenosine + L-methionine + A + H(+)</text>
        <dbReference type="Rhea" id="RHEA:49576"/>
        <dbReference type="ChEBI" id="CHEBI:13193"/>
        <dbReference type="ChEBI" id="CHEBI:15378"/>
        <dbReference type="ChEBI" id="CHEBI:17319"/>
        <dbReference type="ChEBI" id="CHEBI:17499"/>
        <dbReference type="ChEBI" id="CHEBI:37565"/>
        <dbReference type="ChEBI" id="CHEBI:57844"/>
        <dbReference type="ChEBI" id="CHEBI:59789"/>
        <dbReference type="ChEBI" id="CHEBI:131766"/>
        <dbReference type="EC" id="4.1.99.22"/>
    </reaction>
</comment>
<keyword evidence="3 10" id="KW-0479">Metal-binding</keyword>
<feature type="binding site" evidence="10">
    <location>
        <position position="14"/>
    </location>
    <ligand>
        <name>GTP</name>
        <dbReference type="ChEBI" id="CHEBI:37565"/>
    </ligand>
</feature>
<dbReference type="GO" id="GO:1904047">
    <property type="term" value="F:S-adenosyl-L-methionine binding"/>
    <property type="evidence" value="ECO:0007669"/>
    <property type="project" value="UniProtKB-UniRule"/>
</dbReference>
<feature type="domain" description="Radical SAM core" evidence="11">
    <location>
        <begin position="5"/>
        <end position="230"/>
    </location>
</feature>
<dbReference type="SFLD" id="SFLDS00029">
    <property type="entry name" value="Radical_SAM"/>
    <property type="match status" value="1"/>
</dbReference>
<evidence type="ECO:0000256" key="10">
    <source>
        <dbReference type="HAMAP-Rule" id="MF_01225"/>
    </source>
</evidence>
<dbReference type="SFLD" id="SFLDG01067">
    <property type="entry name" value="SPASM/twitch_domain_containing"/>
    <property type="match status" value="1"/>
</dbReference>
<evidence type="ECO:0000259" key="11">
    <source>
        <dbReference type="PROSITE" id="PS51918"/>
    </source>
</evidence>
<dbReference type="InterPro" id="IPR013785">
    <property type="entry name" value="Aldolase_TIM"/>
</dbReference>
<accession>A0A7C4JQZ8</accession>
<feature type="binding site" evidence="10">
    <location>
        <position position="253"/>
    </location>
    <ligand>
        <name>[4Fe-4S] cluster</name>
        <dbReference type="ChEBI" id="CHEBI:49883"/>
        <label>2</label>
        <note>4Fe-4S-substrate</note>
    </ligand>
</feature>